<dbReference type="GO" id="GO:0004519">
    <property type="term" value="F:endonuclease activity"/>
    <property type="evidence" value="ECO:0007669"/>
    <property type="project" value="UniProtKB-KW"/>
</dbReference>
<dbReference type="STRING" id="1465490.SAMN05444277_109113"/>
<dbReference type="PROSITE" id="PS50164">
    <property type="entry name" value="GIY_YIG"/>
    <property type="match status" value="1"/>
</dbReference>
<evidence type="ECO:0000259" key="1">
    <source>
        <dbReference type="PROSITE" id="PS50164"/>
    </source>
</evidence>
<keyword evidence="3" id="KW-1185">Reference proteome</keyword>
<accession>A0A1I5XQM6</accession>
<sequence>MYTIYILYSLPHNKIYIGFTTNIAARFLSHNQLGNKGWAIKYRPWQIIHTEVFNTKQEALLREKELKTGKGREWIWNELIANLQL</sequence>
<feature type="domain" description="GIY-YIG" evidence="1">
    <location>
        <begin position="1"/>
        <end position="78"/>
    </location>
</feature>
<dbReference type="EMBL" id="FOXQ01000009">
    <property type="protein sequence ID" value="SFQ34254.1"/>
    <property type="molecule type" value="Genomic_DNA"/>
</dbReference>
<dbReference type="SUPFAM" id="SSF82771">
    <property type="entry name" value="GIY-YIG endonuclease"/>
    <property type="match status" value="1"/>
</dbReference>
<proteinExistence type="predicted"/>
<dbReference type="Pfam" id="PF01541">
    <property type="entry name" value="GIY-YIG"/>
    <property type="match status" value="1"/>
</dbReference>
<evidence type="ECO:0000313" key="3">
    <source>
        <dbReference type="Proteomes" id="UP000199031"/>
    </source>
</evidence>
<dbReference type="CDD" id="cd10449">
    <property type="entry name" value="GIY-YIG_SLX1_like"/>
    <property type="match status" value="1"/>
</dbReference>
<dbReference type="AlphaFoldDB" id="A0A1I5XQM6"/>
<keyword evidence="2" id="KW-0255">Endonuclease</keyword>
<dbReference type="Gene3D" id="3.40.1440.10">
    <property type="entry name" value="GIY-YIG endonuclease"/>
    <property type="match status" value="1"/>
</dbReference>
<keyword evidence="2" id="KW-0540">Nuclease</keyword>
<dbReference type="RefSeq" id="WP_090660097.1">
    <property type="nucleotide sequence ID" value="NZ_FOXQ01000009.1"/>
</dbReference>
<organism evidence="2 3">
    <name type="scientific">Parafilimonas terrae</name>
    <dbReference type="NCBI Taxonomy" id="1465490"/>
    <lineage>
        <taxon>Bacteria</taxon>
        <taxon>Pseudomonadati</taxon>
        <taxon>Bacteroidota</taxon>
        <taxon>Chitinophagia</taxon>
        <taxon>Chitinophagales</taxon>
        <taxon>Chitinophagaceae</taxon>
        <taxon>Parafilimonas</taxon>
    </lineage>
</organism>
<dbReference type="OrthoDB" id="677560at2"/>
<name>A0A1I5XQM6_9BACT</name>
<evidence type="ECO:0000313" key="2">
    <source>
        <dbReference type="EMBL" id="SFQ34254.1"/>
    </source>
</evidence>
<protein>
    <submittedName>
        <fullName evidence="2">Putative endonuclease</fullName>
    </submittedName>
</protein>
<keyword evidence="2" id="KW-0378">Hydrolase</keyword>
<dbReference type="InterPro" id="IPR000305">
    <property type="entry name" value="GIY-YIG_endonuc"/>
</dbReference>
<dbReference type="Proteomes" id="UP000199031">
    <property type="component" value="Unassembled WGS sequence"/>
</dbReference>
<reference evidence="2 3" key="1">
    <citation type="submission" date="2016-10" db="EMBL/GenBank/DDBJ databases">
        <authorList>
            <person name="de Groot N.N."/>
        </authorList>
    </citation>
    <scope>NUCLEOTIDE SEQUENCE [LARGE SCALE GENOMIC DNA]</scope>
    <source>
        <strain evidence="2 3">DSM 28286</strain>
    </source>
</reference>
<gene>
    <name evidence="2" type="ORF">SAMN05444277_109113</name>
</gene>
<dbReference type="InterPro" id="IPR035901">
    <property type="entry name" value="GIY-YIG_endonuc_sf"/>
</dbReference>